<sequence length="761" mass="86708">ASSKASMTIQLTDRFVTLALVRQGVIPCSPITPTVGISVDVLELYRVTHLRSPHLSVQAFVKTLCDLQTVQFQKYLSCQFSIAFDVYLAIRKRVSQRVQHILQRNTPNWRLKHACPACTYKIRDEAPLLYSMLYAIDRNDSLKRIIRRSPSQDDDDSTLQPSSELPSSRTVPSDRYLSREYVDKWAKDVLQEMMDDTGDPDADYNLCANRWKNMKDDITKKMWGIFDEKGIFLALCQHGFCLVIADMVMSGELAKYPLACVKKLLDAFGPDLGCGFDIGCKFKTTLNNSPLGSRARELRHTCLVGSFHGHAHNCLCQLQHLATYVKGLGLKDLEGCERAFSKSNALASSIRYASIFHHMQAILTYFEHNDTFEVYQNLTTFLLNNYKQALGILDSGPQALAQAMLDLGITDESVFKTWLDEERAYLQGLQKEPEEETLQMEYWQKLIDLRASESELTASHNIWTTSGITVNDLSTMRKAETAHRHALKKYDKTLNMVQALELKLDISERWQPESEEWQCTGRLVAMRKYQRALDILEGLIVARMFELTKMNRSQTGEFFLSLQARSPAICTALERYNTAALALNPPRRTLQWKEVVEYAFLADFDLLRDARQDISQWIWAKDSCSPLIWATPAGRLAMDLHFKICRAKEEISRLNIEIRWVATYIRDEDRYLHICEDQIQEFNPQLAHQVALHRLERGQFNAHHLRRLTEISQLSGFTGSIVPGESTDMGPGASVSNPSIQPPASTNDDMEPEVLGAELEP</sequence>
<dbReference type="PANTHER" id="PTHR33096">
    <property type="entry name" value="CXC2 DOMAIN-CONTAINING PROTEIN"/>
    <property type="match status" value="1"/>
</dbReference>
<accession>A0A0C3G965</accession>
<name>A0A0C3G965_PILCF</name>
<dbReference type="AlphaFoldDB" id="A0A0C3G965"/>
<reference evidence="3" key="2">
    <citation type="submission" date="2015-01" db="EMBL/GenBank/DDBJ databases">
        <title>Evolutionary Origins and Diversification of the Mycorrhizal Mutualists.</title>
        <authorList>
            <consortium name="DOE Joint Genome Institute"/>
            <consortium name="Mycorrhizal Genomics Consortium"/>
            <person name="Kohler A."/>
            <person name="Kuo A."/>
            <person name="Nagy L.G."/>
            <person name="Floudas D."/>
            <person name="Copeland A."/>
            <person name="Barry K.W."/>
            <person name="Cichocki N."/>
            <person name="Veneault-Fourrey C."/>
            <person name="LaButti K."/>
            <person name="Lindquist E.A."/>
            <person name="Lipzen A."/>
            <person name="Lundell T."/>
            <person name="Morin E."/>
            <person name="Murat C."/>
            <person name="Riley R."/>
            <person name="Ohm R."/>
            <person name="Sun H."/>
            <person name="Tunlid A."/>
            <person name="Henrissat B."/>
            <person name="Grigoriev I.V."/>
            <person name="Hibbett D.S."/>
            <person name="Martin F."/>
        </authorList>
    </citation>
    <scope>NUCLEOTIDE SEQUENCE [LARGE SCALE GENOMIC DNA]</scope>
    <source>
        <strain evidence="3">F 1598</strain>
    </source>
</reference>
<dbReference type="InParanoid" id="A0A0C3G965"/>
<gene>
    <name evidence="2" type="ORF">PILCRDRAFT_62673</name>
</gene>
<reference evidence="2 3" key="1">
    <citation type="submission" date="2014-04" db="EMBL/GenBank/DDBJ databases">
        <authorList>
            <consortium name="DOE Joint Genome Institute"/>
            <person name="Kuo A."/>
            <person name="Tarkka M."/>
            <person name="Buscot F."/>
            <person name="Kohler A."/>
            <person name="Nagy L.G."/>
            <person name="Floudas D."/>
            <person name="Copeland A."/>
            <person name="Barry K.W."/>
            <person name="Cichocki N."/>
            <person name="Veneault-Fourrey C."/>
            <person name="LaButti K."/>
            <person name="Lindquist E.A."/>
            <person name="Lipzen A."/>
            <person name="Lundell T."/>
            <person name="Morin E."/>
            <person name="Murat C."/>
            <person name="Sun H."/>
            <person name="Tunlid A."/>
            <person name="Henrissat B."/>
            <person name="Grigoriev I.V."/>
            <person name="Hibbett D.S."/>
            <person name="Martin F."/>
            <person name="Nordberg H.P."/>
            <person name="Cantor M.N."/>
            <person name="Hua S.X."/>
        </authorList>
    </citation>
    <scope>NUCLEOTIDE SEQUENCE [LARGE SCALE GENOMIC DNA]</scope>
    <source>
        <strain evidence="2 3">F 1598</strain>
    </source>
</reference>
<dbReference type="HOGENOM" id="CLU_013084_2_1_1"/>
<feature type="region of interest" description="Disordered" evidence="1">
    <location>
        <begin position="149"/>
        <end position="174"/>
    </location>
</feature>
<dbReference type="Proteomes" id="UP000054166">
    <property type="component" value="Unassembled WGS sequence"/>
</dbReference>
<evidence type="ECO:0008006" key="4">
    <source>
        <dbReference type="Google" id="ProtNLM"/>
    </source>
</evidence>
<dbReference type="InterPro" id="IPR040521">
    <property type="entry name" value="KDZ"/>
</dbReference>
<feature type="non-terminal residue" evidence="2">
    <location>
        <position position="1"/>
    </location>
</feature>
<organism evidence="2 3">
    <name type="scientific">Piloderma croceum (strain F 1598)</name>
    <dbReference type="NCBI Taxonomy" id="765440"/>
    <lineage>
        <taxon>Eukaryota</taxon>
        <taxon>Fungi</taxon>
        <taxon>Dikarya</taxon>
        <taxon>Basidiomycota</taxon>
        <taxon>Agaricomycotina</taxon>
        <taxon>Agaricomycetes</taxon>
        <taxon>Agaricomycetidae</taxon>
        <taxon>Atheliales</taxon>
        <taxon>Atheliaceae</taxon>
        <taxon>Piloderma</taxon>
    </lineage>
</organism>
<dbReference type="Pfam" id="PF18758">
    <property type="entry name" value="KDZ"/>
    <property type="match status" value="1"/>
</dbReference>
<feature type="compositionally biased region" description="Polar residues" evidence="1">
    <location>
        <begin position="158"/>
        <end position="171"/>
    </location>
</feature>
<proteinExistence type="predicted"/>
<evidence type="ECO:0000256" key="1">
    <source>
        <dbReference type="SAM" id="MobiDB-lite"/>
    </source>
</evidence>
<evidence type="ECO:0000313" key="2">
    <source>
        <dbReference type="EMBL" id="KIM88299.1"/>
    </source>
</evidence>
<dbReference type="OrthoDB" id="3246730at2759"/>
<dbReference type="PANTHER" id="PTHR33096:SF1">
    <property type="entry name" value="CXC1-LIKE CYSTEINE CLUSTER ASSOCIATED WITH KDZ TRANSPOSASES DOMAIN-CONTAINING PROTEIN"/>
    <property type="match status" value="1"/>
</dbReference>
<feature type="region of interest" description="Disordered" evidence="1">
    <location>
        <begin position="721"/>
        <end position="761"/>
    </location>
</feature>
<evidence type="ECO:0000313" key="3">
    <source>
        <dbReference type="Proteomes" id="UP000054166"/>
    </source>
</evidence>
<protein>
    <recommendedName>
        <fullName evidence="4">CxC1-like cysteine cluster associated with KDZ transposases domain-containing protein</fullName>
    </recommendedName>
</protein>
<feature type="compositionally biased region" description="Polar residues" evidence="1">
    <location>
        <begin position="734"/>
        <end position="747"/>
    </location>
</feature>
<dbReference type="STRING" id="765440.A0A0C3G965"/>
<dbReference type="EMBL" id="KN832977">
    <property type="protein sequence ID" value="KIM88299.1"/>
    <property type="molecule type" value="Genomic_DNA"/>
</dbReference>
<keyword evidence="3" id="KW-1185">Reference proteome</keyword>